<feature type="compositionally biased region" description="Polar residues" evidence="5">
    <location>
        <begin position="1"/>
        <end position="12"/>
    </location>
</feature>
<feature type="region of interest" description="Disordered" evidence="5">
    <location>
        <begin position="1"/>
        <end position="138"/>
    </location>
</feature>
<feature type="compositionally biased region" description="Polar residues" evidence="5">
    <location>
        <begin position="535"/>
        <end position="559"/>
    </location>
</feature>
<feature type="compositionally biased region" description="Polar residues" evidence="5">
    <location>
        <begin position="88"/>
        <end position="101"/>
    </location>
</feature>
<feature type="transmembrane region" description="Helical" evidence="6">
    <location>
        <begin position="324"/>
        <end position="343"/>
    </location>
</feature>
<keyword evidence="3 6" id="KW-1133">Transmembrane helix</keyword>
<feature type="transmembrane region" description="Helical" evidence="6">
    <location>
        <begin position="349"/>
        <end position="366"/>
    </location>
</feature>
<evidence type="ECO:0000313" key="8">
    <source>
        <dbReference type="Proteomes" id="UP000198406"/>
    </source>
</evidence>
<protein>
    <recommendedName>
        <fullName evidence="9">Major facilitator superfamily (MFS) profile domain-containing protein</fullName>
    </recommendedName>
</protein>
<evidence type="ECO:0000256" key="4">
    <source>
        <dbReference type="ARBA" id="ARBA00023136"/>
    </source>
</evidence>
<comment type="caution">
    <text evidence="7">The sequence shown here is derived from an EMBL/GenBank/DDBJ whole genome shotgun (WGS) entry which is preliminary data.</text>
</comment>
<feature type="transmembrane region" description="Helical" evidence="6">
    <location>
        <begin position="832"/>
        <end position="849"/>
    </location>
</feature>
<evidence type="ECO:0000256" key="5">
    <source>
        <dbReference type="SAM" id="MobiDB-lite"/>
    </source>
</evidence>
<keyword evidence="2 6" id="KW-0812">Transmembrane</keyword>
<dbReference type="GO" id="GO:0022857">
    <property type="term" value="F:transmembrane transporter activity"/>
    <property type="evidence" value="ECO:0007669"/>
    <property type="project" value="InterPro"/>
</dbReference>
<feature type="transmembrane region" description="Helical" evidence="6">
    <location>
        <begin position="803"/>
        <end position="826"/>
    </location>
</feature>
<feature type="transmembrane region" description="Helical" evidence="6">
    <location>
        <begin position="386"/>
        <end position="402"/>
    </location>
</feature>
<dbReference type="GO" id="GO:0016020">
    <property type="term" value="C:membrane"/>
    <property type="evidence" value="ECO:0007669"/>
    <property type="project" value="UniProtKB-SubCell"/>
</dbReference>
<evidence type="ECO:0000256" key="3">
    <source>
        <dbReference type="ARBA" id="ARBA00022989"/>
    </source>
</evidence>
<dbReference type="Pfam" id="PF07690">
    <property type="entry name" value="MFS_1"/>
    <property type="match status" value="1"/>
</dbReference>
<dbReference type="InParanoid" id="A0A1Z5KDT2"/>
<feature type="region of interest" description="Disordered" evidence="5">
    <location>
        <begin position="520"/>
        <end position="615"/>
    </location>
</feature>
<reference evidence="7 8" key="1">
    <citation type="journal article" date="2015" name="Plant Cell">
        <title>Oil accumulation by the oleaginous diatom Fistulifera solaris as revealed by the genome and transcriptome.</title>
        <authorList>
            <person name="Tanaka T."/>
            <person name="Maeda Y."/>
            <person name="Veluchamy A."/>
            <person name="Tanaka M."/>
            <person name="Abida H."/>
            <person name="Marechal E."/>
            <person name="Bowler C."/>
            <person name="Muto M."/>
            <person name="Sunaga Y."/>
            <person name="Tanaka M."/>
            <person name="Yoshino T."/>
            <person name="Taniguchi T."/>
            <person name="Fukuda Y."/>
            <person name="Nemoto M."/>
            <person name="Matsumoto M."/>
            <person name="Wong P.S."/>
            <person name="Aburatani S."/>
            <person name="Fujibuchi W."/>
        </authorList>
    </citation>
    <scope>NUCLEOTIDE SEQUENCE [LARGE SCALE GENOMIC DNA]</scope>
    <source>
        <strain evidence="7 8">JPCC DA0580</strain>
    </source>
</reference>
<keyword evidence="8" id="KW-1185">Reference proteome</keyword>
<feature type="transmembrane region" description="Helical" evidence="6">
    <location>
        <begin position="286"/>
        <end position="312"/>
    </location>
</feature>
<feature type="compositionally biased region" description="Basic and acidic residues" evidence="5">
    <location>
        <begin position="43"/>
        <end position="57"/>
    </location>
</feature>
<feature type="transmembrane region" description="Helical" evidence="6">
    <location>
        <begin position="898"/>
        <end position="916"/>
    </location>
</feature>
<feature type="transmembrane region" description="Helical" evidence="6">
    <location>
        <begin position="422"/>
        <end position="446"/>
    </location>
</feature>
<dbReference type="AlphaFoldDB" id="A0A1Z5KDT2"/>
<dbReference type="PANTHER" id="PTHR10924">
    <property type="entry name" value="MAJOR FACILITATOR SUPERFAMILY PROTEIN-RELATED"/>
    <property type="match status" value="1"/>
</dbReference>
<accession>A0A1Z5KDT2</accession>
<organism evidence="7 8">
    <name type="scientific">Fistulifera solaris</name>
    <name type="common">Oleaginous diatom</name>
    <dbReference type="NCBI Taxonomy" id="1519565"/>
    <lineage>
        <taxon>Eukaryota</taxon>
        <taxon>Sar</taxon>
        <taxon>Stramenopiles</taxon>
        <taxon>Ochrophyta</taxon>
        <taxon>Bacillariophyta</taxon>
        <taxon>Bacillariophyceae</taxon>
        <taxon>Bacillariophycidae</taxon>
        <taxon>Naviculales</taxon>
        <taxon>Naviculaceae</taxon>
        <taxon>Fistulifera</taxon>
    </lineage>
</organism>
<dbReference type="InterPro" id="IPR049680">
    <property type="entry name" value="FLVCR1-2_SLC49-like"/>
</dbReference>
<proteinExistence type="predicted"/>
<dbReference type="PANTHER" id="PTHR10924:SF6">
    <property type="entry name" value="SOLUTE CARRIER FAMILY 49 MEMBER A3"/>
    <property type="match status" value="1"/>
</dbReference>
<dbReference type="InterPro" id="IPR036259">
    <property type="entry name" value="MFS_trans_sf"/>
</dbReference>
<dbReference type="OrthoDB" id="422206at2759"/>
<feature type="transmembrane region" description="Helical" evidence="6">
    <location>
        <begin position="937"/>
        <end position="958"/>
    </location>
</feature>
<dbReference type="EMBL" id="BDSP01000207">
    <property type="protein sequence ID" value="GAX24282.1"/>
    <property type="molecule type" value="Genomic_DNA"/>
</dbReference>
<comment type="subcellular location">
    <subcellularLocation>
        <location evidence="1">Membrane</location>
        <topology evidence="1">Multi-pass membrane protein</topology>
    </subcellularLocation>
</comment>
<evidence type="ECO:0000256" key="1">
    <source>
        <dbReference type="ARBA" id="ARBA00004141"/>
    </source>
</evidence>
<dbReference type="InterPro" id="IPR011701">
    <property type="entry name" value="MFS"/>
</dbReference>
<evidence type="ECO:0000256" key="2">
    <source>
        <dbReference type="ARBA" id="ARBA00022692"/>
    </source>
</evidence>
<dbReference type="SUPFAM" id="SSF103473">
    <property type="entry name" value="MFS general substrate transporter"/>
    <property type="match status" value="1"/>
</dbReference>
<evidence type="ECO:0008006" key="9">
    <source>
        <dbReference type="Google" id="ProtNLM"/>
    </source>
</evidence>
<sequence>MIQSQDPANSANRELDLSLSFSEDSDELHHHQSHHHYPQATQKGRDLVRPELTEQSHRNTPGSKCFLGSPRGSDDDQSSDPSIRDELNNANQTNRFPTSVPSGRKSPIMGEHPPSRGNVALSSPSSAGLDPSPPTISSEYQQNRAYLHPQAQNLSQDELANWLEAAYQQNTNLFEYAKRNTPTSGSMHSNTDPSEYSADHFEGEFDDSHIQRFAGACVRGLGIQSVDVGTEQFSQRKEGRNPGIRAAEPRNVNKFDSSAVQQVYNEEPSERDAGHNSEFKVYWKRWLMLMYMSVLNLLSDWTCYSVAPIALLTEQAFGSINPELLVTVFLIANAVASACEPIILSRLGLRRTVLFGSLLLMIGSIVKSGGMPPIIEADLQKGQGEWRVYVGFLLVGLSQPLYQCTPALLSASWFPDVERTLATGIALNANQVGIGFAFIFGTLLVVDSDDIPPYFGLLSIISTVTFLGVLIQFEDAPPTPPSDSARVMKGTLEVKLPSVQSMFDSIRNIGADRPERFSKSFNFRSRKKQEKDLNHSLQGKSVVSDSLDGSQRQSCNASEMLSDEKESVSHEGGSPAYHDEAVHPAPSPSNVWPVSSPNNGNESDDDDTQHQTTNNPQVMHPYLMHASHYPYMQPPGRSIPFPVSDPDEILVQAGAWPSFLHHNLQGDEVSYFYPLYPGKPHQLPYAEQSFDNLAYYQTPQPLYGSSFPYQSYNYPLNSYYTGGNQYALPSDALDEGAEPVLILTPHHLDINIRDDQVLLSIKACMARRGFVHSLVAFTVSGVVINTLSTFMDYLVRLNGAGRAYTGIVGGTFQFAIMVSSLIVGKICDTTRTYYSITIFMLVMGAFGLAECGVSLDEAKGTDLRFALVIVALLVGPLQPISTELGVEVVYPLSENTVLVIQQLFSNLLSAMFIPCFKAMKDMGLGKTETRVSEKPEYTFSFYLLIVLHAGATVFFATFNGRYLRHDHELERATIAKRRAPYSGAFRLVDPETQSIASYPSESMPLIAPEH</sequence>
<evidence type="ECO:0000256" key="6">
    <source>
        <dbReference type="SAM" id="Phobius"/>
    </source>
</evidence>
<feature type="compositionally biased region" description="Low complexity" evidence="5">
    <location>
        <begin position="588"/>
        <end position="601"/>
    </location>
</feature>
<keyword evidence="4 6" id="KW-0472">Membrane</keyword>
<dbReference type="Gene3D" id="1.20.1250.20">
    <property type="entry name" value="MFS general substrate transporter like domains"/>
    <property type="match status" value="2"/>
</dbReference>
<name>A0A1Z5KDT2_FISSO</name>
<feature type="transmembrane region" description="Helical" evidence="6">
    <location>
        <begin position="770"/>
        <end position="791"/>
    </location>
</feature>
<gene>
    <name evidence="7" type="ORF">FisN_4Lh015</name>
</gene>
<evidence type="ECO:0000313" key="7">
    <source>
        <dbReference type="EMBL" id="GAX24282.1"/>
    </source>
</evidence>
<dbReference type="Proteomes" id="UP000198406">
    <property type="component" value="Unassembled WGS sequence"/>
</dbReference>
<feature type="transmembrane region" description="Helical" evidence="6">
    <location>
        <begin position="453"/>
        <end position="473"/>
    </location>
</feature>